<evidence type="ECO:0000313" key="20">
    <source>
        <dbReference type="Proteomes" id="UP000228380"/>
    </source>
</evidence>
<dbReference type="Gene3D" id="3.50.50.60">
    <property type="entry name" value="FAD/NAD(P)-binding domain"/>
    <property type="match status" value="2"/>
</dbReference>
<evidence type="ECO:0000256" key="6">
    <source>
        <dbReference type="ARBA" id="ARBA00022630"/>
    </source>
</evidence>
<comment type="subcellular location">
    <subcellularLocation>
        <location evidence="3 12">Membrane</location>
    </subcellularLocation>
</comment>
<keyword evidence="8 14" id="KW-0274">FAD</keyword>
<dbReference type="InterPro" id="IPR036188">
    <property type="entry name" value="FAD/NAD-bd_sf"/>
</dbReference>
<evidence type="ECO:0000256" key="10">
    <source>
        <dbReference type="ARBA" id="ARBA00023002"/>
    </source>
</evidence>
<evidence type="ECO:0000256" key="2">
    <source>
        <dbReference type="ARBA" id="ARBA00003842"/>
    </source>
</evidence>
<reference evidence="21" key="2">
    <citation type="submission" date="2025-08" db="UniProtKB">
        <authorList>
            <consortium name="RefSeq"/>
        </authorList>
    </citation>
    <scope>IDENTIFICATION</scope>
    <source>
        <tissue evidence="21">Young leaves</tissue>
    </source>
</reference>
<dbReference type="PANTHER" id="PTHR46056:SF12">
    <property type="entry name" value="LONG-CHAIN-ALCOHOL OXIDASE"/>
    <property type="match status" value="1"/>
</dbReference>
<dbReference type="SUPFAM" id="SSF51905">
    <property type="entry name" value="FAD/NAD(P)-binding domain"/>
    <property type="match status" value="1"/>
</dbReference>
<evidence type="ECO:0000256" key="1">
    <source>
        <dbReference type="ARBA" id="ARBA00000920"/>
    </source>
</evidence>
<accession>A0A8B7CQT6</accession>
<evidence type="ECO:0000256" key="16">
    <source>
        <dbReference type="SAM" id="Phobius"/>
    </source>
</evidence>
<dbReference type="Pfam" id="PF05199">
    <property type="entry name" value="GMC_oxred_C"/>
    <property type="match status" value="1"/>
</dbReference>
<dbReference type="GO" id="GO:0046577">
    <property type="term" value="F:long-chain-alcohol oxidase activity"/>
    <property type="evidence" value="ECO:0007669"/>
    <property type="project" value="UniProtKB-EC"/>
</dbReference>
<dbReference type="RefSeq" id="XP_008804287.2">
    <property type="nucleotide sequence ID" value="XM_008806065.4"/>
</dbReference>
<keyword evidence="10 12" id="KW-0560">Oxidoreductase</keyword>
<evidence type="ECO:0000313" key="21">
    <source>
        <dbReference type="RefSeq" id="XP_008804287.2"/>
    </source>
</evidence>
<dbReference type="InterPro" id="IPR012400">
    <property type="entry name" value="Long_Oxdase"/>
</dbReference>
<protein>
    <recommendedName>
        <fullName evidence="5 12">Long-chain-alcohol oxidase</fullName>
        <ecNumber evidence="5 12">1.1.3.20</ecNumber>
    </recommendedName>
</protein>
<dbReference type="OrthoDB" id="269227at2759"/>
<dbReference type="Pfam" id="PF00732">
    <property type="entry name" value="GMC_oxred_N"/>
    <property type="match status" value="1"/>
</dbReference>
<feature type="domain" description="Glucose-methanol-choline oxidoreductase N-terminal" evidence="17">
    <location>
        <begin position="293"/>
        <end position="514"/>
    </location>
</feature>
<evidence type="ECO:0000259" key="19">
    <source>
        <dbReference type="Pfam" id="PF05199"/>
    </source>
</evidence>
<comment type="function">
    <text evidence="2 12">Long-chain fatty alcohol oxidase involved in the omega-oxidation pathway of lipid degradation.</text>
</comment>
<dbReference type="InterPro" id="IPR003953">
    <property type="entry name" value="FAD-dep_OxRdtase_2_FAD-bd"/>
</dbReference>
<feature type="domain" description="FAD-dependent oxidoreductase 2 FAD-binding" evidence="18">
    <location>
        <begin position="247"/>
        <end position="282"/>
    </location>
</feature>
<dbReference type="Pfam" id="PF00890">
    <property type="entry name" value="FAD_binding_2"/>
    <property type="match status" value="1"/>
</dbReference>
<dbReference type="Proteomes" id="UP000228380">
    <property type="component" value="Chromosome 2"/>
</dbReference>
<keyword evidence="20" id="KW-1185">Reference proteome</keyword>
<feature type="active site" description="Proton acceptor" evidence="13">
    <location>
        <position position="691"/>
    </location>
</feature>
<dbReference type="AlphaFoldDB" id="A0A8B7CQT6"/>
<reference evidence="20" key="1">
    <citation type="journal article" date="2019" name="Nat. Commun.">
        <title>Genome-wide association mapping of date palm fruit traits.</title>
        <authorList>
            <person name="Hazzouri K.M."/>
            <person name="Gros-Balthazard M."/>
            <person name="Flowers J.M."/>
            <person name="Copetti D."/>
            <person name="Lemansour A."/>
            <person name="Lebrun M."/>
            <person name="Masmoudi K."/>
            <person name="Ferrand S."/>
            <person name="Dhar M.I."/>
            <person name="Fresquez Z.A."/>
            <person name="Rosas U."/>
            <person name="Zhang J."/>
            <person name="Talag J."/>
            <person name="Lee S."/>
            <person name="Kudrna D."/>
            <person name="Powell R.F."/>
            <person name="Leitch I.J."/>
            <person name="Krueger R.R."/>
            <person name="Wing R.A."/>
            <person name="Amiri K.M.A."/>
            <person name="Purugganan M.D."/>
        </authorList>
    </citation>
    <scope>NUCLEOTIDE SEQUENCE [LARGE SCALE GENOMIC DNA]</scope>
    <source>
        <strain evidence="20">cv. Khalas</strain>
    </source>
</reference>
<evidence type="ECO:0000256" key="9">
    <source>
        <dbReference type="ARBA" id="ARBA00022989"/>
    </source>
</evidence>
<dbReference type="PIRSF" id="PIRSF028937">
    <property type="entry name" value="Lg_Ch_AO"/>
    <property type="match status" value="1"/>
</dbReference>
<dbReference type="EC" id="1.1.3.20" evidence="5 12"/>
<comment type="catalytic activity">
    <reaction evidence="1 12">
        <text>a long-chain primary fatty alcohol + O2 = a long-chain fatty aldehyde + H2O2</text>
        <dbReference type="Rhea" id="RHEA:22756"/>
        <dbReference type="ChEBI" id="CHEBI:15379"/>
        <dbReference type="ChEBI" id="CHEBI:16240"/>
        <dbReference type="ChEBI" id="CHEBI:17176"/>
        <dbReference type="ChEBI" id="CHEBI:77396"/>
        <dbReference type="EC" id="1.1.3.20"/>
    </reaction>
</comment>
<feature type="region of interest" description="Disordered" evidence="15">
    <location>
        <begin position="1"/>
        <end position="31"/>
    </location>
</feature>
<evidence type="ECO:0000256" key="14">
    <source>
        <dbReference type="PIRSR" id="PIRSR028937-2"/>
    </source>
</evidence>
<evidence type="ECO:0000256" key="4">
    <source>
        <dbReference type="ARBA" id="ARBA00010790"/>
    </source>
</evidence>
<keyword evidence="6" id="KW-0285">Flavoprotein</keyword>
<organism evidence="20 21">
    <name type="scientific">Phoenix dactylifera</name>
    <name type="common">Date palm</name>
    <dbReference type="NCBI Taxonomy" id="42345"/>
    <lineage>
        <taxon>Eukaryota</taxon>
        <taxon>Viridiplantae</taxon>
        <taxon>Streptophyta</taxon>
        <taxon>Embryophyta</taxon>
        <taxon>Tracheophyta</taxon>
        <taxon>Spermatophyta</taxon>
        <taxon>Magnoliopsida</taxon>
        <taxon>Liliopsida</taxon>
        <taxon>Arecaceae</taxon>
        <taxon>Coryphoideae</taxon>
        <taxon>Phoeniceae</taxon>
        <taxon>Phoenix</taxon>
    </lineage>
</organism>
<keyword evidence="9 16" id="KW-1133">Transmembrane helix</keyword>
<dbReference type="GO" id="GO:0016020">
    <property type="term" value="C:membrane"/>
    <property type="evidence" value="ECO:0007669"/>
    <property type="project" value="UniProtKB-SubCell"/>
</dbReference>
<sequence length="759" mass="82762">MEGGGEGRRQGHPRLRGGRRTEKGGHSHGFSPSQIQSLAAMCEAFIPSLPMEELHVSSGKEDPPTKSLQAFYLASGSESPIPDEVAELLVKRGMKEALLLVKLVLWLLATKLGTLVLCRSLSLCGRFPFINKFSDMPIEKREEVLKRWNKEKNFVPLRMVFVMVKIFCLYIFYSMTNENSENQSWNAIGYSLPTEEKPPKSQSERPLEKGIIETMDQTDSSLLQSLTMKGLAVSQDPNQNLYEIKCDVAIVGSGCGGGVAAAVLASAGRKVVVIEKGNYFTSEDYTSIEAPSMNEMYESGGILSTLDGKIMLLAGSTVGGGSAVNWSACIKTPDHVLKEWAEERQLRLFGSTDYLSAMDAVCRRLGVTENCTEEGFQNKVLRKGCENLGLQVDSVPRNTSERHFCGSCCYGCREGDKRGTDTTWLVDAVNHGAVIITGCKAERFVFKENEPGKKKTKKCVGLIAKSLSRMVTKKLRIQAKATISACGSLLTPPLMISSGLTNSNIGRNLHLHPVVFAWGYFPDSASDHHHRGRAFEGGIITSLHKVKAVEDSDSSLRAIIEAPAMGPASFASLVPWVSGQDSKERMARYSRTALLFALVRDRGSGTVEGEGRVKYRFDALDRENLREGLRRALRILVAAGAVEVGTHRSDGQRMKCKGIEEKDLEEFLDGISAVGGPMSRRELWTLHASAHQIGSCRIGASEEEGGVDESGESWEAQGLFVCDGSVLPSAVGINPMITIQSVAYCLSKGIAESLKRGSE</sequence>
<dbReference type="GO" id="GO:0050660">
    <property type="term" value="F:flavin adenine dinucleotide binding"/>
    <property type="evidence" value="ECO:0007669"/>
    <property type="project" value="InterPro"/>
</dbReference>
<evidence type="ECO:0000256" key="7">
    <source>
        <dbReference type="ARBA" id="ARBA00022692"/>
    </source>
</evidence>
<dbReference type="InterPro" id="IPR000172">
    <property type="entry name" value="GMC_OxRdtase_N"/>
</dbReference>
<gene>
    <name evidence="21" type="primary">LOC103717610</name>
</gene>
<evidence type="ECO:0000259" key="18">
    <source>
        <dbReference type="Pfam" id="PF00890"/>
    </source>
</evidence>
<keyword evidence="11 12" id="KW-0472">Membrane</keyword>
<keyword evidence="7 16" id="KW-0812">Transmembrane</keyword>
<feature type="binding site" evidence="14">
    <location>
        <begin position="246"/>
        <end position="261"/>
    </location>
    <ligand>
        <name>FAD</name>
        <dbReference type="ChEBI" id="CHEBI:57692"/>
    </ligand>
</feature>
<dbReference type="GeneID" id="103717610"/>
<evidence type="ECO:0000256" key="15">
    <source>
        <dbReference type="SAM" id="MobiDB-lite"/>
    </source>
</evidence>
<evidence type="ECO:0000256" key="8">
    <source>
        <dbReference type="ARBA" id="ARBA00022827"/>
    </source>
</evidence>
<proteinExistence type="inferred from homology"/>
<dbReference type="PANTHER" id="PTHR46056">
    <property type="entry name" value="LONG-CHAIN-ALCOHOL OXIDASE"/>
    <property type="match status" value="1"/>
</dbReference>
<dbReference type="KEGG" id="pda:103717610"/>
<evidence type="ECO:0000256" key="5">
    <source>
        <dbReference type="ARBA" id="ARBA00013125"/>
    </source>
</evidence>
<evidence type="ECO:0000259" key="17">
    <source>
        <dbReference type="Pfam" id="PF00732"/>
    </source>
</evidence>
<evidence type="ECO:0000256" key="12">
    <source>
        <dbReference type="PIRNR" id="PIRNR028937"/>
    </source>
</evidence>
<feature type="transmembrane region" description="Helical" evidence="16">
    <location>
        <begin position="155"/>
        <end position="173"/>
    </location>
</feature>
<evidence type="ECO:0000256" key="3">
    <source>
        <dbReference type="ARBA" id="ARBA00004370"/>
    </source>
</evidence>
<comment type="similarity">
    <text evidence="4 12">Belongs to the GMC oxidoreductase family.</text>
</comment>
<evidence type="ECO:0000256" key="11">
    <source>
        <dbReference type="ARBA" id="ARBA00023136"/>
    </source>
</evidence>
<feature type="domain" description="Glucose-methanol-choline oxidoreductase C-terminal" evidence="19">
    <location>
        <begin position="612"/>
        <end position="743"/>
    </location>
</feature>
<name>A0A8B7CQT6_PHODC</name>
<dbReference type="InterPro" id="IPR007867">
    <property type="entry name" value="GMC_OxRtase_C"/>
</dbReference>
<evidence type="ECO:0000256" key="13">
    <source>
        <dbReference type="PIRSR" id="PIRSR028937-1"/>
    </source>
</evidence>